<name>A0A314ZP07_PRUYE</name>
<comment type="caution">
    <text evidence="3">The sequence shown here is derived from an EMBL/GenBank/DDBJ whole genome shotgun (WGS) entry which is preliminary data.</text>
</comment>
<dbReference type="OrthoDB" id="1747626at2759"/>
<keyword evidence="2" id="KW-0472">Membrane</keyword>
<keyword evidence="4" id="KW-1185">Reference proteome</keyword>
<dbReference type="PANTHER" id="PTHR36595">
    <property type="entry name" value="TRANSMEMBRANE PROTEIN"/>
    <property type="match status" value="1"/>
</dbReference>
<feature type="region of interest" description="Disordered" evidence="1">
    <location>
        <begin position="84"/>
        <end position="144"/>
    </location>
</feature>
<accession>A0A314ZP07</accession>
<evidence type="ECO:0000256" key="2">
    <source>
        <dbReference type="SAM" id="Phobius"/>
    </source>
</evidence>
<feature type="transmembrane region" description="Helical" evidence="2">
    <location>
        <begin position="41"/>
        <end position="60"/>
    </location>
</feature>
<proteinExistence type="predicted"/>
<feature type="compositionally biased region" description="Acidic residues" evidence="1">
    <location>
        <begin position="108"/>
        <end position="142"/>
    </location>
</feature>
<dbReference type="EMBL" id="PJQY01000051">
    <property type="protein sequence ID" value="PQQ19937.1"/>
    <property type="molecule type" value="Genomic_DNA"/>
</dbReference>
<gene>
    <name evidence="3" type="ORF">Pyn_18817</name>
</gene>
<keyword evidence="2" id="KW-0812">Transmembrane</keyword>
<sequence>MRLVGVPGTVSLLLFIAAALVLGSWLQSILKRSFHFSSNPLFVFSLFNIIIVAIIVGSHWPSSGEVDGIIPFLYHQYELEEDADNDVEDTKSDKYLNLDGYDNGSDRVDDESEDYSFDSDGYNEDDDDNSSDDEIGWGDMDEHDGNLEKRIEDFIDKVNKGWKEERLRDSLSNPLQFSHL</sequence>
<organism evidence="3 4">
    <name type="scientific">Prunus yedoensis var. nudiflora</name>
    <dbReference type="NCBI Taxonomy" id="2094558"/>
    <lineage>
        <taxon>Eukaryota</taxon>
        <taxon>Viridiplantae</taxon>
        <taxon>Streptophyta</taxon>
        <taxon>Embryophyta</taxon>
        <taxon>Tracheophyta</taxon>
        <taxon>Spermatophyta</taxon>
        <taxon>Magnoliopsida</taxon>
        <taxon>eudicotyledons</taxon>
        <taxon>Gunneridae</taxon>
        <taxon>Pentapetalae</taxon>
        <taxon>rosids</taxon>
        <taxon>fabids</taxon>
        <taxon>Rosales</taxon>
        <taxon>Rosaceae</taxon>
        <taxon>Amygdaloideae</taxon>
        <taxon>Amygdaleae</taxon>
        <taxon>Prunus</taxon>
    </lineage>
</organism>
<dbReference type="PANTHER" id="PTHR36595:SF3">
    <property type="entry name" value="TRANSMEMBRANE PROTEIN"/>
    <property type="match status" value="1"/>
</dbReference>
<protein>
    <submittedName>
        <fullName evidence="3">Uncharacterized protein</fullName>
    </submittedName>
</protein>
<feature type="transmembrane region" description="Helical" evidence="2">
    <location>
        <begin position="12"/>
        <end position="29"/>
    </location>
</feature>
<keyword evidence="2" id="KW-1133">Transmembrane helix</keyword>
<evidence type="ECO:0000313" key="3">
    <source>
        <dbReference type="EMBL" id="PQQ19937.1"/>
    </source>
</evidence>
<evidence type="ECO:0000313" key="4">
    <source>
        <dbReference type="Proteomes" id="UP000250321"/>
    </source>
</evidence>
<reference evidence="3 4" key="1">
    <citation type="submission" date="2018-02" db="EMBL/GenBank/DDBJ databases">
        <title>Draft genome of wild Prunus yedoensis var. nudiflora.</title>
        <authorList>
            <person name="Baek S."/>
            <person name="Kim J.-H."/>
            <person name="Choi K."/>
            <person name="Kim G.-B."/>
            <person name="Cho A."/>
            <person name="Jang H."/>
            <person name="Shin C.-H."/>
            <person name="Yu H.-J."/>
            <person name="Mun J.-H."/>
        </authorList>
    </citation>
    <scope>NUCLEOTIDE SEQUENCE [LARGE SCALE GENOMIC DNA]</scope>
    <source>
        <strain evidence="4">cv. Jeju island</strain>
        <tissue evidence="3">Leaf</tissue>
    </source>
</reference>
<dbReference type="AlphaFoldDB" id="A0A314ZP07"/>
<evidence type="ECO:0000256" key="1">
    <source>
        <dbReference type="SAM" id="MobiDB-lite"/>
    </source>
</evidence>
<dbReference type="Proteomes" id="UP000250321">
    <property type="component" value="Unassembled WGS sequence"/>
</dbReference>